<evidence type="ECO:0008006" key="2">
    <source>
        <dbReference type="Google" id="ProtNLM"/>
    </source>
</evidence>
<gene>
    <name evidence="1" type="ORF">S12H4_59126</name>
</gene>
<feature type="non-terminal residue" evidence="1">
    <location>
        <position position="168"/>
    </location>
</feature>
<proteinExistence type="predicted"/>
<reference evidence="1" key="1">
    <citation type="journal article" date="2014" name="Front. Microbiol.">
        <title>High frequency of phylogenetically diverse reductive dehalogenase-homologous genes in deep subseafloor sedimentary metagenomes.</title>
        <authorList>
            <person name="Kawai M."/>
            <person name="Futagami T."/>
            <person name="Toyoda A."/>
            <person name="Takaki Y."/>
            <person name="Nishi S."/>
            <person name="Hori S."/>
            <person name="Arai W."/>
            <person name="Tsubouchi T."/>
            <person name="Morono Y."/>
            <person name="Uchiyama I."/>
            <person name="Ito T."/>
            <person name="Fujiyama A."/>
            <person name="Inagaki F."/>
            <person name="Takami H."/>
        </authorList>
    </citation>
    <scope>NUCLEOTIDE SEQUENCE</scope>
    <source>
        <strain evidence="1">Expedition CK06-06</strain>
    </source>
</reference>
<dbReference type="EMBL" id="BARW01038552">
    <property type="protein sequence ID" value="GAJ23461.1"/>
    <property type="molecule type" value="Genomic_DNA"/>
</dbReference>
<feature type="non-terminal residue" evidence="1">
    <location>
        <position position="1"/>
    </location>
</feature>
<dbReference type="AlphaFoldDB" id="X1VX83"/>
<sequence>LSFIALKILGSERLSHDETWNFDRALGLFAELNVLPKNATLSSYSYRVTWSENKKLLKELSRIFQDSDTEEGEFNLDFKSIPHWGDESVLEKNWSGSRSRRIKSILSLIVNDPSTGFLSYTKAGIKLEEQSDCIIDFIDFWKEGRGVAPKMLIFDSKFTSYKNLDKLN</sequence>
<evidence type="ECO:0000313" key="1">
    <source>
        <dbReference type="EMBL" id="GAJ23461.1"/>
    </source>
</evidence>
<accession>X1VX83</accession>
<comment type="caution">
    <text evidence="1">The sequence shown here is derived from an EMBL/GenBank/DDBJ whole genome shotgun (WGS) entry which is preliminary data.</text>
</comment>
<organism evidence="1">
    <name type="scientific">marine sediment metagenome</name>
    <dbReference type="NCBI Taxonomy" id="412755"/>
    <lineage>
        <taxon>unclassified sequences</taxon>
        <taxon>metagenomes</taxon>
        <taxon>ecological metagenomes</taxon>
    </lineage>
</organism>
<protein>
    <recommendedName>
        <fullName evidence="2">Transposase IS4-like domain-containing protein</fullName>
    </recommendedName>
</protein>
<name>X1VX83_9ZZZZ</name>